<keyword evidence="1 2" id="KW-0808">Transferase</keyword>
<comment type="caution">
    <text evidence="2">The sequence shown here is derived from an EMBL/GenBank/DDBJ whole genome shotgun (WGS) entry which is preliminary data.</text>
</comment>
<sequence length="731" mass="85014">MSVLRKKNIAIFGDISTNGVDGSSIWLQSISSIFPKDKFNVYLILRDKIVSRVLLDEMLQVNIVDLFSNPYITKENENSCSTYELFTILKGLDKDYGLDHIILRAPRYLKEFVAKIENSTYKHLLSKVDAYFARLNIYEDDYETTIINKALPYIARIIVQTEEMRSFFDYKFPEHVGRVIVLNPIVPEVRKLNSRSINKKLKKPIMVYAGKLDQQYYVEDFLELLNDENYSNHKMLYIGSKINSSKTDKFFVKRIKEKLEYFESYSNFEWVKQLDRQSTISKVSQASFMLSLRQDVYDTSNEISTKLLEAMSVGTLPILKKTAANIKLIGVDYPGYVNRISEINAVTANIISQPKLYFYWAKKLQDIVGKFTFEYTYSSKLSSYYEVKKITNNPVLKQKKKILIASHDNKFFNRVIRFLQQDSNLEIKFDDWTTTLRHDPKKSKELLQWADVILCEWAVGAAVYYSNNKLEHQKLLVRLHRFEITTSQPGLIDFNNVDKIIVVSDYIKKYCVENFKWGEGKIAVIPQYADIQLFDRPKVMNYQFNLGLLGMVPTLKGFDRALDILEQLRAHDPRYTLYIKSKHPWEIPFVWVKQEEKEFYIAQYKRIEESELLRNGVVFDEYGADVASWLRKIGWMLSTSTIEGCHTAIAEGMAAGAKPLIFNWPGAETVYKNSEVFEDTNAATSYVINHSEFEKNEIANIKQYAKDNFDLTISLEAYNDFIYSSTDKLGV</sequence>
<name>A0A4R1XX93_ACICA</name>
<dbReference type="EMBL" id="SLVJ01000005">
    <property type="protein sequence ID" value="TCM68379.1"/>
    <property type="molecule type" value="Genomic_DNA"/>
</dbReference>
<keyword evidence="3" id="KW-1185">Reference proteome</keyword>
<accession>A0A4R1XX93</accession>
<evidence type="ECO:0000313" key="2">
    <source>
        <dbReference type="EMBL" id="TCM68379.1"/>
    </source>
</evidence>
<organism evidence="2 3">
    <name type="scientific">Acinetobacter calcoaceticus</name>
    <dbReference type="NCBI Taxonomy" id="471"/>
    <lineage>
        <taxon>Bacteria</taxon>
        <taxon>Pseudomonadati</taxon>
        <taxon>Pseudomonadota</taxon>
        <taxon>Gammaproteobacteria</taxon>
        <taxon>Moraxellales</taxon>
        <taxon>Moraxellaceae</taxon>
        <taxon>Acinetobacter</taxon>
        <taxon>Acinetobacter calcoaceticus/baumannii complex</taxon>
    </lineage>
</organism>
<dbReference type="AlphaFoldDB" id="A0A4R1XX93"/>
<proteinExistence type="predicted"/>
<dbReference type="OrthoDB" id="6813549at2"/>
<evidence type="ECO:0000256" key="1">
    <source>
        <dbReference type="ARBA" id="ARBA00022679"/>
    </source>
</evidence>
<dbReference type="SUPFAM" id="SSF53756">
    <property type="entry name" value="UDP-Glycosyltransferase/glycogen phosphorylase"/>
    <property type="match status" value="2"/>
</dbReference>
<dbReference type="GO" id="GO:0009103">
    <property type="term" value="P:lipopolysaccharide biosynthetic process"/>
    <property type="evidence" value="ECO:0007669"/>
    <property type="project" value="TreeGrafter"/>
</dbReference>
<evidence type="ECO:0000313" key="3">
    <source>
        <dbReference type="Proteomes" id="UP000294963"/>
    </source>
</evidence>
<dbReference type="Gene3D" id="3.40.50.2000">
    <property type="entry name" value="Glycogen Phosphorylase B"/>
    <property type="match status" value="3"/>
</dbReference>
<dbReference type="GO" id="GO:0016757">
    <property type="term" value="F:glycosyltransferase activity"/>
    <property type="evidence" value="ECO:0007669"/>
    <property type="project" value="TreeGrafter"/>
</dbReference>
<gene>
    <name evidence="2" type="ORF">EC844_10582</name>
</gene>
<dbReference type="PANTHER" id="PTHR46401:SF2">
    <property type="entry name" value="GLYCOSYLTRANSFERASE WBBK-RELATED"/>
    <property type="match status" value="1"/>
</dbReference>
<dbReference type="PANTHER" id="PTHR46401">
    <property type="entry name" value="GLYCOSYLTRANSFERASE WBBK-RELATED"/>
    <property type="match status" value="1"/>
</dbReference>
<reference evidence="2 3" key="1">
    <citation type="submission" date="2019-03" db="EMBL/GenBank/DDBJ databases">
        <title>Genomic analyses of the natural microbiome of Caenorhabditis elegans.</title>
        <authorList>
            <person name="Samuel B."/>
        </authorList>
    </citation>
    <scope>NUCLEOTIDE SEQUENCE [LARGE SCALE GENOMIC DNA]</scope>
    <source>
        <strain evidence="2 3">JUb89</strain>
    </source>
</reference>
<dbReference type="Proteomes" id="UP000294963">
    <property type="component" value="Unassembled WGS sequence"/>
</dbReference>
<protein>
    <submittedName>
        <fullName evidence="2">Glycosyltransferase involved in cell wall biosynthesis</fullName>
    </submittedName>
</protein>